<sequence length="111" mass="12972">MEVQINNEDITRLKLISKFFKGFADYSRLCIFESLMDGEKTVTEITDYTGFSQSKISNHLKCLRESDLVDANQDGKYIFYKIKDEKIKSILSIAKDILKDTSEEKYNCMKY</sequence>
<feature type="domain" description="HTH arsR-type" evidence="4">
    <location>
        <begin position="8"/>
        <end position="102"/>
    </location>
</feature>
<evidence type="ECO:0000256" key="2">
    <source>
        <dbReference type="ARBA" id="ARBA00023125"/>
    </source>
</evidence>
<keyword evidence="1" id="KW-0805">Transcription regulation</keyword>
<dbReference type="InterPro" id="IPR036388">
    <property type="entry name" value="WH-like_DNA-bd_sf"/>
</dbReference>
<dbReference type="PANTHER" id="PTHR33154:SF36">
    <property type="entry name" value="TRANSCRIPTIONAL REGULATOR"/>
    <property type="match status" value="1"/>
</dbReference>
<dbReference type="InterPro" id="IPR051081">
    <property type="entry name" value="HTH_MetalResp_TranReg"/>
</dbReference>
<dbReference type="PROSITE" id="PS50987">
    <property type="entry name" value="HTH_ARSR_2"/>
    <property type="match status" value="1"/>
</dbReference>
<dbReference type="PRINTS" id="PR00778">
    <property type="entry name" value="HTHARSR"/>
</dbReference>
<organism evidence="5">
    <name type="scientific">bioreactor metagenome</name>
    <dbReference type="NCBI Taxonomy" id="1076179"/>
    <lineage>
        <taxon>unclassified sequences</taxon>
        <taxon>metagenomes</taxon>
        <taxon>ecological metagenomes</taxon>
    </lineage>
</organism>
<evidence type="ECO:0000256" key="1">
    <source>
        <dbReference type="ARBA" id="ARBA00023015"/>
    </source>
</evidence>
<accession>A0A644XKW5</accession>
<gene>
    <name evidence="5" type="ORF">SDC9_61237</name>
</gene>
<evidence type="ECO:0000313" key="5">
    <source>
        <dbReference type="EMBL" id="MPM14873.1"/>
    </source>
</evidence>
<dbReference type="InterPro" id="IPR036390">
    <property type="entry name" value="WH_DNA-bd_sf"/>
</dbReference>
<keyword evidence="3" id="KW-0804">Transcription</keyword>
<comment type="caution">
    <text evidence="5">The sequence shown here is derived from an EMBL/GenBank/DDBJ whole genome shotgun (WGS) entry which is preliminary data.</text>
</comment>
<protein>
    <recommendedName>
        <fullName evidence="4">HTH arsR-type domain-containing protein</fullName>
    </recommendedName>
</protein>
<dbReference type="NCBIfam" id="NF033788">
    <property type="entry name" value="HTH_metalloreg"/>
    <property type="match status" value="1"/>
</dbReference>
<evidence type="ECO:0000259" key="4">
    <source>
        <dbReference type="PROSITE" id="PS50987"/>
    </source>
</evidence>
<dbReference type="GO" id="GO:0003700">
    <property type="term" value="F:DNA-binding transcription factor activity"/>
    <property type="evidence" value="ECO:0007669"/>
    <property type="project" value="InterPro"/>
</dbReference>
<reference evidence="5" key="1">
    <citation type="submission" date="2019-08" db="EMBL/GenBank/DDBJ databases">
        <authorList>
            <person name="Kucharzyk K."/>
            <person name="Murdoch R.W."/>
            <person name="Higgins S."/>
            <person name="Loffler F."/>
        </authorList>
    </citation>
    <scope>NUCLEOTIDE SEQUENCE</scope>
</reference>
<dbReference type="InterPro" id="IPR001845">
    <property type="entry name" value="HTH_ArsR_DNA-bd_dom"/>
</dbReference>
<keyword evidence="2" id="KW-0238">DNA-binding</keyword>
<dbReference type="InterPro" id="IPR011991">
    <property type="entry name" value="ArsR-like_HTH"/>
</dbReference>
<dbReference type="GO" id="GO:0003677">
    <property type="term" value="F:DNA binding"/>
    <property type="evidence" value="ECO:0007669"/>
    <property type="project" value="UniProtKB-KW"/>
</dbReference>
<dbReference type="CDD" id="cd00090">
    <property type="entry name" value="HTH_ARSR"/>
    <property type="match status" value="1"/>
</dbReference>
<dbReference type="Pfam" id="PF01022">
    <property type="entry name" value="HTH_5"/>
    <property type="match status" value="1"/>
</dbReference>
<dbReference type="SMART" id="SM00418">
    <property type="entry name" value="HTH_ARSR"/>
    <property type="match status" value="1"/>
</dbReference>
<dbReference type="SUPFAM" id="SSF46785">
    <property type="entry name" value="Winged helix' DNA-binding domain"/>
    <property type="match status" value="1"/>
</dbReference>
<dbReference type="Gene3D" id="1.10.10.10">
    <property type="entry name" value="Winged helix-like DNA-binding domain superfamily/Winged helix DNA-binding domain"/>
    <property type="match status" value="1"/>
</dbReference>
<dbReference type="EMBL" id="VSSQ01002351">
    <property type="protein sequence ID" value="MPM14873.1"/>
    <property type="molecule type" value="Genomic_DNA"/>
</dbReference>
<evidence type="ECO:0000256" key="3">
    <source>
        <dbReference type="ARBA" id="ARBA00023163"/>
    </source>
</evidence>
<dbReference type="PANTHER" id="PTHR33154">
    <property type="entry name" value="TRANSCRIPTIONAL REGULATOR, ARSR FAMILY"/>
    <property type="match status" value="1"/>
</dbReference>
<name>A0A644XKW5_9ZZZZ</name>
<dbReference type="AlphaFoldDB" id="A0A644XKW5"/>
<proteinExistence type="predicted"/>